<dbReference type="AlphaFoldDB" id="A0A267DH65"/>
<feature type="region of interest" description="Disordered" evidence="1">
    <location>
        <begin position="1"/>
        <end position="43"/>
    </location>
</feature>
<proteinExistence type="predicted"/>
<gene>
    <name evidence="3" type="ORF">BOX15_Mlig006255g24</name>
</gene>
<evidence type="ECO:0000256" key="2">
    <source>
        <dbReference type="SAM" id="Phobius"/>
    </source>
</evidence>
<keyword evidence="2" id="KW-0472">Membrane</keyword>
<keyword evidence="2" id="KW-0812">Transmembrane</keyword>
<evidence type="ECO:0000313" key="4">
    <source>
        <dbReference type="Proteomes" id="UP000215902"/>
    </source>
</evidence>
<feature type="transmembrane region" description="Helical" evidence="2">
    <location>
        <begin position="169"/>
        <end position="188"/>
    </location>
</feature>
<sequence>GGSDSKSRFWQRRAKTVSGGSDSKSRFWQRRAKTVSGGSDSKSRFWQRRAKTQPFIFFFPNTIATISGRSAASGDSKAELPIQKASEYRVFSWILSLESGTTIAPVQQSQKPITALTALSNLMTKPNQVDQTGPKISESWMMDNLKSSNYESTYFTSKCCHKMILKLTFFQHLCCQLFFVLILCFNISSI</sequence>
<evidence type="ECO:0000256" key="1">
    <source>
        <dbReference type="SAM" id="MobiDB-lite"/>
    </source>
</evidence>
<accession>A0A267DH65</accession>
<dbReference type="Proteomes" id="UP000215902">
    <property type="component" value="Unassembled WGS sequence"/>
</dbReference>
<organism evidence="3 4">
    <name type="scientific">Macrostomum lignano</name>
    <dbReference type="NCBI Taxonomy" id="282301"/>
    <lineage>
        <taxon>Eukaryota</taxon>
        <taxon>Metazoa</taxon>
        <taxon>Spiralia</taxon>
        <taxon>Lophotrochozoa</taxon>
        <taxon>Platyhelminthes</taxon>
        <taxon>Rhabditophora</taxon>
        <taxon>Macrostomorpha</taxon>
        <taxon>Macrostomida</taxon>
        <taxon>Macrostomidae</taxon>
        <taxon>Macrostomum</taxon>
    </lineage>
</organism>
<comment type="caution">
    <text evidence="3">The sequence shown here is derived from an EMBL/GenBank/DDBJ whole genome shotgun (WGS) entry which is preliminary data.</text>
</comment>
<feature type="non-terminal residue" evidence="3">
    <location>
        <position position="1"/>
    </location>
</feature>
<name>A0A267DH65_9PLAT</name>
<dbReference type="EMBL" id="NIVC01004090">
    <property type="protein sequence ID" value="PAA48658.1"/>
    <property type="molecule type" value="Genomic_DNA"/>
</dbReference>
<keyword evidence="2" id="KW-1133">Transmembrane helix</keyword>
<reference evidence="3 4" key="1">
    <citation type="submission" date="2017-06" db="EMBL/GenBank/DDBJ databases">
        <title>A platform for efficient transgenesis in Macrostomum lignano, a flatworm model organism for stem cell research.</title>
        <authorList>
            <person name="Berezikov E."/>
        </authorList>
    </citation>
    <scope>NUCLEOTIDE SEQUENCE [LARGE SCALE GENOMIC DNA]</scope>
    <source>
        <strain evidence="3">DV1</strain>
        <tissue evidence="3">Whole organism</tissue>
    </source>
</reference>
<keyword evidence="4" id="KW-1185">Reference proteome</keyword>
<protein>
    <submittedName>
        <fullName evidence="3">Uncharacterized protein</fullName>
    </submittedName>
</protein>
<evidence type="ECO:0000313" key="3">
    <source>
        <dbReference type="EMBL" id="PAA48658.1"/>
    </source>
</evidence>